<dbReference type="GO" id="GO:0003824">
    <property type="term" value="F:catalytic activity"/>
    <property type="evidence" value="ECO:0007669"/>
    <property type="project" value="InterPro"/>
</dbReference>
<dbReference type="HOGENOM" id="CLU_028286_3_0_1"/>
<dbReference type="OrthoDB" id="17255at2759"/>
<feature type="transmembrane region" description="Helical" evidence="2">
    <location>
        <begin position="203"/>
        <end position="223"/>
    </location>
</feature>
<evidence type="ECO:0000256" key="1">
    <source>
        <dbReference type="SAM" id="MobiDB-lite"/>
    </source>
</evidence>
<dbReference type="InterPro" id="IPR005303">
    <property type="entry name" value="MOCOS_middle"/>
</dbReference>
<dbReference type="RefSeq" id="XP_016640895.1">
    <property type="nucleotide sequence ID" value="XM_016789068.1"/>
</dbReference>
<evidence type="ECO:0000256" key="2">
    <source>
        <dbReference type="SAM" id="Phobius"/>
    </source>
</evidence>
<dbReference type="SUPFAM" id="SSF50800">
    <property type="entry name" value="PK beta-barrel domain-like"/>
    <property type="match status" value="1"/>
</dbReference>
<dbReference type="SUPFAM" id="SSF141673">
    <property type="entry name" value="MOSC N-terminal domain-like"/>
    <property type="match status" value="1"/>
</dbReference>
<keyword evidence="5" id="KW-1185">Reference proteome</keyword>
<dbReference type="InterPro" id="IPR005302">
    <property type="entry name" value="MoCF_Sase_C"/>
</dbReference>
<dbReference type="PROSITE" id="PS51340">
    <property type="entry name" value="MOSC"/>
    <property type="match status" value="1"/>
</dbReference>
<evidence type="ECO:0000313" key="4">
    <source>
        <dbReference type="EMBL" id="KEZ41096.1"/>
    </source>
</evidence>
<keyword evidence="2" id="KW-0812">Transmembrane</keyword>
<evidence type="ECO:0000259" key="3">
    <source>
        <dbReference type="PROSITE" id="PS51340"/>
    </source>
</evidence>
<dbReference type="KEGG" id="sapo:SAPIO_CDS7157"/>
<keyword evidence="2" id="KW-0472">Membrane</keyword>
<protein>
    <submittedName>
        <fullName evidence="4">Mosc domain-containing protein</fullName>
    </submittedName>
</protein>
<dbReference type="GO" id="GO:0030151">
    <property type="term" value="F:molybdenum ion binding"/>
    <property type="evidence" value="ECO:0007669"/>
    <property type="project" value="InterPro"/>
</dbReference>
<dbReference type="InterPro" id="IPR011037">
    <property type="entry name" value="Pyrv_Knase-like_insert_dom_sf"/>
</dbReference>
<name>A0A084G184_PSEDA</name>
<evidence type="ECO:0000313" key="5">
    <source>
        <dbReference type="Proteomes" id="UP000028545"/>
    </source>
</evidence>
<dbReference type="VEuPathDB" id="FungiDB:SAPIO_CDS7157"/>
<dbReference type="Proteomes" id="UP000028545">
    <property type="component" value="Unassembled WGS sequence"/>
</dbReference>
<dbReference type="Pfam" id="PF03476">
    <property type="entry name" value="MOSC_N"/>
    <property type="match status" value="1"/>
</dbReference>
<feature type="domain" description="MOSC" evidence="3">
    <location>
        <begin position="213"/>
        <end position="410"/>
    </location>
</feature>
<comment type="caution">
    <text evidence="4">The sequence shown here is derived from an EMBL/GenBank/DDBJ whole genome shotgun (WGS) entry which is preliminary data.</text>
</comment>
<feature type="compositionally biased region" description="Acidic residues" evidence="1">
    <location>
        <begin position="70"/>
        <end position="80"/>
    </location>
</feature>
<keyword evidence="2" id="KW-1133">Transmembrane helix</keyword>
<dbReference type="OMA" id="PHFPEMA"/>
<dbReference type="AlphaFoldDB" id="A0A084G184"/>
<gene>
    <name evidence="4" type="ORF">SAPIO_CDS7157</name>
</gene>
<feature type="region of interest" description="Disordered" evidence="1">
    <location>
        <begin position="69"/>
        <end position="88"/>
    </location>
</feature>
<dbReference type="GO" id="GO:0030170">
    <property type="term" value="F:pyridoxal phosphate binding"/>
    <property type="evidence" value="ECO:0007669"/>
    <property type="project" value="InterPro"/>
</dbReference>
<reference evidence="4 5" key="1">
    <citation type="journal article" date="2014" name="Genome Announc.">
        <title>Draft genome sequence of the pathogenic fungus Scedosporium apiospermum.</title>
        <authorList>
            <person name="Vandeputte P."/>
            <person name="Ghamrawi S."/>
            <person name="Rechenmann M."/>
            <person name="Iltis A."/>
            <person name="Giraud S."/>
            <person name="Fleury M."/>
            <person name="Thornton C."/>
            <person name="Delhaes L."/>
            <person name="Meyer W."/>
            <person name="Papon N."/>
            <person name="Bouchara J.P."/>
        </authorList>
    </citation>
    <scope>NUCLEOTIDE SEQUENCE [LARGE SCALE GENOMIC DNA]</scope>
    <source>
        <strain evidence="4 5">IHEM 14462</strain>
    </source>
</reference>
<sequence length="426" mass="47444">MKITGLYFYPIKGLRGIPLTSAHLTPQGIKYDRRFMLWSLNEDGSLRTKIQVFSNPECALFEQQVVGLSDESDDDSDDDIPLTNGKAVEGDNKPAPTIIVRYITPKKPLLPKHPAHDTPLTVPLRPDTTTLDPATIDMYRSSTKAYRMGDAYDAWFSACLGFPAALIYIGDGRRPQLGFLPLAPARKPKRSGAGLLLSFVDLVLGYISACLFYLLTFPLLFGYDEGGGKRRKDRVHENAQPPWITFADMAPFLVVSESSLADLSSRVGDSKPLEMHRFRPNIIIGSSSPSTDNHAISDDDLRPWDEDFWAELSVSGSPTLQLTGNCARCVSVNVDYETGRPTEGRRGAVLRTMAATRRVDKGKKWESIFGRYASLVTVPRRGLLGWWEGGGREDPGKLRKIAVGDEVRVTRRNQERDVWDWPSLKG</sequence>
<organism evidence="4 5">
    <name type="scientific">Pseudallescheria apiosperma</name>
    <name type="common">Scedosporium apiospermum</name>
    <dbReference type="NCBI Taxonomy" id="563466"/>
    <lineage>
        <taxon>Eukaryota</taxon>
        <taxon>Fungi</taxon>
        <taxon>Dikarya</taxon>
        <taxon>Ascomycota</taxon>
        <taxon>Pezizomycotina</taxon>
        <taxon>Sordariomycetes</taxon>
        <taxon>Hypocreomycetidae</taxon>
        <taxon>Microascales</taxon>
        <taxon>Microascaceae</taxon>
        <taxon>Scedosporium</taxon>
    </lineage>
</organism>
<dbReference type="EMBL" id="JOWA01000110">
    <property type="protein sequence ID" value="KEZ41096.1"/>
    <property type="molecule type" value="Genomic_DNA"/>
</dbReference>
<proteinExistence type="predicted"/>
<dbReference type="Pfam" id="PF03473">
    <property type="entry name" value="MOSC"/>
    <property type="match status" value="1"/>
</dbReference>
<dbReference type="GeneID" id="27726229"/>
<accession>A0A084G184</accession>